<dbReference type="GO" id="GO:0006457">
    <property type="term" value="P:protein folding"/>
    <property type="evidence" value="ECO:0007669"/>
    <property type="project" value="TreeGrafter"/>
</dbReference>
<sequence length="272" mass="29704">MPPPLAEADEEIIPMTLRTDPNPTGEVMVLNDSNFDSALGEGSAFVKIYAPWCGHCKKLAQTWKNLAKSMRYKLNVAEAHKALCKSQEIPGFPTLLYFSQGSKTEYNGSRKLDKLLDLAEKASESGVKQISADELEKHVSEESLVYVMLYPSSDSQLLTTLKPLFAPLLGSPTVYAISYAPSTLTSKVSLSSSLWAIVAFRDHDYATSAATYISQARSSQLPTQSSTLDEIESSLTLHRLPTTSELTQDSFRSIMNAPARPYVVLAASTQAA</sequence>
<keyword evidence="2" id="KW-0732">Signal</keyword>
<dbReference type="OrthoDB" id="72053at2759"/>
<protein>
    <recommendedName>
        <fullName evidence="3">Thioredoxin domain-containing protein</fullName>
    </recommendedName>
</protein>
<dbReference type="InterPro" id="IPR013766">
    <property type="entry name" value="Thioredoxin_domain"/>
</dbReference>
<comment type="similarity">
    <text evidence="1">Belongs to the protein disulfide isomerase family.</text>
</comment>
<evidence type="ECO:0000259" key="3">
    <source>
        <dbReference type="PROSITE" id="PS51352"/>
    </source>
</evidence>
<dbReference type="InterPro" id="IPR036249">
    <property type="entry name" value="Thioredoxin-like_sf"/>
</dbReference>
<proteinExistence type="inferred from homology"/>
<dbReference type="Pfam" id="PF00085">
    <property type="entry name" value="Thioredoxin"/>
    <property type="match status" value="1"/>
</dbReference>
<dbReference type="CDD" id="cd02961">
    <property type="entry name" value="PDI_a_family"/>
    <property type="match status" value="1"/>
</dbReference>
<dbReference type="EMBL" id="JAACJN010000063">
    <property type="protein sequence ID" value="KAF5380683.1"/>
    <property type="molecule type" value="Genomic_DNA"/>
</dbReference>
<evidence type="ECO:0000313" key="4">
    <source>
        <dbReference type="EMBL" id="KAF5380683.1"/>
    </source>
</evidence>
<dbReference type="Proteomes" id="UP000518752">
    <property type="component" value="Unassembled WGS sequence"/>
</dbReference>
<dbReference type="PANTHER" id="PTHR45672:SF3">
    <property type="entry name" value="THIOREDOXIN DOMAIN-CONTAINING PROTEIN 5"/>
    <property type="match status" value="1"/>
</dbReference>
<keyword evidence="5" id="KW-1185">Reference proteome</keyword>
<gene>
    <name evidence="4" type="ORF">D9757_007074</name>
</gene>
<dbReference type="Gene3D" id="3.40.30.10">
    <property type="entry name" value="Glutaredoxin"/>
    <property type="match status" value="1"/>
</dbReference>
<name>A0A8H5HCA0_9AGAR</name>
<dbReference type="PANTHER" id="PTHR45672">
    <property type="entry name" value="PROTEIN DISULFIDE-ISOMERASE C17H9.14C-RELATED"/>
    <property type="match status" value="1"/>
</dbReference>
<dbReference type="SUPFAM" id="SSF52833">
    <property type="entry name" value="Thioredoxin-like"/>
    <property type="match status" value="1"/>
</dbReference>
<evidence type="ECO:0000313" key="5">
    <source>
        <dbReference type="Proteomes" id="UP000518752"/>
    </source>
</evidence>
<dbReference type="GO" id="GO:0005783">
    <property type="term" value="C:endoplasmic reticulum"/>
    <property type="evidence" value="ECO:0007669"/>
    <property type="project" value="TreeGrafter"/>
</dbReference>
<feature type="domain" description="Thioredoxin" evidence="3">
    <location>
        <begin position="6"/>
        <end position="124"/>
    </location>
</feature>
<evidence type="ECO:0000256" key="1">
    <source>
        <dbReference type="ARBA" id="ARBA00006347"/>
    </source>
</evidence>
<dbReference type="InterPro" id="IPR051063">
    <property type="entry name" value="PDI"/>
</dbReference>
<comment type="caution">
    <text evidence="4">The sequence shown here is derived from an EMBL/GenBank/DDBJ whole genome shotgun (WGS) entry which is preliminary data.</text>
</comment>
<reference evidence="4 5" key="1">
    <citation type="journal article" date="2020" name="ISME J.">
        <title>Uncovering the hidden diversity of litter-decomposition mechanisms in mushroom-forming fungi.</title>
        <authorList>
            <person name="Floudas D."/>
            <person name="Bentzer J."/>
            <person name="Ahren D."/>
            <person name="Johansson T."/>
            <person name="Persson P."/>
            <person name="Tunlid A."/>
        </authorList>
    </citation>
    <scope>NUCLEOTIDE SEQUENCE [LARGE SCALE GENOMIC DNA]</scope>
    <source>
        <strain evidence="4 5">CBS 406.79</strain>
    </source>
</reference>
<evidence type="ECO:0000256" key="2">
    <source>
        <dbReference type="ARBA" id="ARBA00022729"/>
    </source>
</evidence>
<dbReference type="InterPro" id="IPR017937">
    <property type="entry name" value="Thioredoxin_CS"/>
</dbReference>
<dbReference type="PROSITE" id="PS51352">
    <property type="entry name" value="THIOREDOXIN_2"/>
    <property type="match status" value="1"/>
</dbReference>
<dbReference type="AlphaFoldDB" id="A0A8H5HCA0"/>
<dbReference type="GO" id="GO:0003756">
    <property type="term" value="F:protein disulfide isomerase activity"/>
    <property type="evidence" value="ECO:0007669"/>
    <property type="project" value="TreeGrafter"/>
</dbReference>
<dbReference type="PROSITE" id="PS00194">
    <property type="entry name" value="THIOREDOXIN_1"/>
    <property type="match status" value="1"/>
</dbReference>
<accession>A0A8H5HCA0</accession>
<organism evidence="4 5">
    <name type="scientific">Collybiopsis confluens</name>
    <dbReference type="NCBI Taxonomy" id="2823264"/>
    <lineage>
        <taxon>Eukaryota</taxon>
        <taxon>Fungi</taxon>
        <taxon>Dikarya</taxon>
        <taxon>Basidiomycota</taxon>
        <taxon>Agaricomycotina</taxon>
        <taxon>Agaricomycetes</taxon>
        <taxon>Agaricomycetidae</taxon>
        <taxon>Agaricales</taxon>
        <taxon>Marasmiineae</taxon>
        <taxon>Omphalotaceae</taxon>
        <taxon>Collybiopsis</taxon>
    </lineage>
</organism>